<dbReference type="RefSeq" id="WP_109573432.1">
    <property type="nucleotide sequence ID" value="NZ_UHJL01000004.1"/>
</dbReference>
<keyword evidence="2 8" id="KW-0808">Transferase</keyword>
<dbReference type="GO" id="GO:0036430">
    <property type="term" value="F:CMP kinase activity"/>
    <property type="evidence" value="ECO:0007669"/>
    <property type="project" value="RHEA"/>
</dbReference>
<keyword evidence="8" id="KW-0963">Cytoplasm</keyword>
<protein>
    <recommendedName>
        <fullName evidence="8">Cytidylate kinase</fullName>
        <shortName evidence="8">CK</shortName>
        <ecNumber evidence="8">2.7.4.25</ecNumber>
    </recommendedName>
    <alternativeName>
        <fullName evidence="8">Cytidine monophosphate kinase</fullName>
        <shortName evidence="8">CMP kinase</shortName>
    </alternativeName>
</protein>
<evidence type="ECO:0000256" key="1">
    <source>
        <dbReference type="ARBA" id="ARBA00009427"/>
    </source>
</evidence>
<dbReference type="GO" id="GO:0005737">
    <property type="term" value="C:cytoplasm"/>
    <property type="evidence" value="ECO:0007669"/>
    <property type="project" value="UniProtKB-SubCell"/>
</dbReference>
<dbReference type="Proteomes" id="UP000255423">
    <property type="component" value="Unassembled WGS sequence"/>
</dbReference>
<dbReference type="CDD" id="cd02020">
    <property type="entry name" value="CMPK"/>
    <property type="match status" value="1"/>
</dbReference>
<evidence type="ECO:0000256" key="5">
    <source>
        <dbReference type="ARBA" id="ARBA00022840"/>
    </source>
</evidence>
<keyword evidence="4 8" id="KW-0418">Kinase</keyword>
<evidence type="ECO:0000256" key="7">
    <source>
        <dbReference type="ARBA" id="ARBA00048478"/>
    </source>
</evidence>
<feature type="binding site" evidence="8">
    <location>
        <begin position="13"/>
        <end position="21"/>
    </location>
    <ligand>
        <name>ATP</name>
        <dbReference type="ChEBI" id="CHEBI:30616"/>
    </ligand>
</feature>
<comment type="similarity">
    <text evidence="1 8">Belongs to the cytidylate kinase family. Type 1 subfamily.</text>
</comment>
<dbReference type="EC" id="2.7.4.25" evidence="8"/>
<reference evidence="10 11" key="1">
    <citation type="submission" date="2017-08" db="EMBL/GenBank/DDBJ databases">
        <authorList>
            <person name="de Groot N.N."/>
        </authorList>
    </citation>
    <scope>NUCLEOTIDE SEQUENCE [LARGE SCALE GENOMIC DNA]</scope>
    <source>
        <strain evidence="10 11">HM2</strain>
    </source>
</reference>
<evidence type="ECO:0000256" key="6">
    <source>
        <dbReference type="ARBA" id="ARBA00047615"/>
    </source>
</evidence>
<sequence length="222" mass="24303">MSNSENFVIALDGGSGTGKSTTAKIIAKKLGITYLDTGAMYRAVTLAALDAGLVAEEGPAMDELLSNLTLGFDSENHILINGVCRESEIRGMRVSSNVSIYCALPSVRAAMTKQQREIGKKQSCILDGRDIGTVVFPDAKYKFFMVTDVKVRAERRYKELLEKGEKVTLEEVLNNLVERDRLDSSRATAPLKKADDAIEIDTTHISIEQQVQKILDYVGVVA</sequence>
<evidence type="ECO:0000256" key="8">
    <source>
        <dbReference type="HAMAP-Rule" id="MF_00238"/>
    </source>
</evidence>
<dbReference type="InterPro" id="IPR027417">
    <property type="entry name" value="P-loop_NTPase"/>
</dbReference>
<dbReference type="NCBIfam" id="TIGR00017">
    <property type="entry name" value="cmk"/>
    <property type="match status" value="1"/>
</dbReference>
<dbReference type="Gene3D" id="3.40.50.300">
    <property type="entry name" value="P-loop containing nucleotide triphosphate hydrolases"/>
    <property type="match status" value="1"/>
</dbReference>
<evidence type="ECO:0000256" key="2">
    <source>
        <dbReference type="ARBA" id="ARBA00022679"/>
    </source>
</evidence>
<gene>
    <name evidence="8" type="primary">cmk</name>
    <name evidence="10" type="ORF">SAMN05661053_2544</name>
</gene>
<dbReference type="GO" id="GO:0005524">
    <property type="term" value="F:ATP binding"/>
    <property type="evidence" value="ECO:0007669"/>
    <property type="project" value="UniProtKB-UniRule"/>
</dbReference>
<comment type="subcellular location">
    <subcellularLocation>
        <location evidence="8">Cytoplasm</location>
    </subcellularLocation>
</comment>
<keyword evidence="5 8" id="KW-0067">ATP-binding</keyword>
<dbReference type="InterPro" id="IPR003136">
    <property type="entry name" value="Cytidylate_kin"/>
</dbReference>
<evidence type="ECO:0000256" key="4">
    <source>
        <dbReference type="ARBA" id="ARBA00022777"/>
    </source>
</evidence>
<name>A0A380S7B7_FIBSU</name>
<dbReference type="AlphaFoldDB" id="A0A380S7B7"/>
<proteinExistence type="inferred from homology"/>
<evidence type="ECO:0000256" key="3">
    <source>
        <dbReference type="ARBA" id="ARBA00022741"/>
    </source>
</evidence>
<dbReference type="EMBL" id="UHJL01000004">
    <property type="protein sequence ID" value="SUQ25752.1"/>
    <property type="molecule type" value="Genomic_DNA"/>
</dbReference>
<dbReference type="InterPro" id="IPR011994">
    <property type="entry name" value="Cytidylate_kinase_dom"/>
</dbReference>
<organism evidence="10 11">
    <name type="scientific">Fibrobacter succinogenes</name>
    <name type="common">Bacteroides succinogenes</name>
    <dbReference type="NCBI Taxonomy" id="833"/>
    <lineage>
        <taxon>Bacteria</taxon>
        <taxon>Pseudomonadati</taxon>
        <taxon>Fibrobacterota</taxon>
        <taxon>Fibrobacteria</taxon>
        <taxon>Fibrobacterales</taxon>
        <taxon>Fibrobacteraceae</taxon>
        <taxon>Fibrobacter</taxon>
    </lineage>
</organism>
<dbReference type="GO" id="GO:0006220">
    <property type="term" value="P:pyrimidine nucleotide metabolic process"/>
    <property type="evidence" value="ECO:0007669"/>
    <property type="project" value="UniProtKB-UniRule"/>
</dbReference>
<dbReference type="Pfam" id="PF02224">
    <property type="entry name" value="Cytidylate_kin"/>
    <property type="match status" value="1"/>
</dbReference>
<dbReference type="SUPFAM" id="SSF52540">
    <property type="entry name" value="P-loop containing nucleoside triphosphate hydrolases"/>
    <property type="match status" value="1"/>
</dbReference>
<evidence type="ECO:0000313" key="11">
    <source>
        <dbReference type="Proteomes" id="UP000255423"/>
    </source>
</evidence>
<dbReference type="GO" id="GO:0036431">
    <property type="term" value="F:dCMP kinase activity"/>
    <property type="evidence" value="ECO:0007669"/>
    <property type="project" value="InterPro"/>
</dbReference>
<accession>A0A380S7B7</accession>
<feature type="domain" description="Cytidylate kinase" evidence="9">
    <location>
        <begin position="9"/>
        <end position="218"/>
    </location>
</feature>
<evidence type="ECO:0000259" key="9">
    <source>
        <dbReference type="Pfam" id="PF02224"/>
    </source>
</evidence>
<comment type="catalytic activity">
    <reaction evidence="7 8">
        <text>CMP + ATP = CDP + ADP</text>
        <dbReference type="Rhea" id="RHEA:11600"/>
        <dbReference type="ChEBI" id="CHEBI:30616"/>
        <dbReference type="ChEBI" id="CHEBI:58069"/>
        <dbReference type="ChEBI" id="CHEBI:60377"/>
        <dbReference type="ChEBI" id="CHEBI:456216"/>
        <dbReference type="EC" id="2.7.4.25"/>
    </reaction>
</comment>
<comment type="catalytic activity">
    <reaction evidence="6 8">
        <text>dCMP + ATP = dCDP + ADP</text>
        <dbReference type="Rhea" id="RHEA:25094"/>
        <dbReference type="ChEBI" id="CHEBI:30616"/>
        <dbReference type="ChEBI" id="CHEBI:57566"/>
        <dbReference type="ChEBI" id="CHEBI:58593"/>
        <dbReference type="ChEBI" id="CHEBI:456216"/>
        <dbReference type="EC" id="2.7.4.25"/>
    </reaction>
</comment>
<keyword evidence="3 8" id="KW-0547">Nucleotide-binding</keyword>
<evidence type="ECO:0000313" key="10">
    <source>
        <dbReference type="EMBL" id="SUQ25752.1"/>
    </source>
</evidence>
<dbReference type="HAMAP" id="MF_00238">
    <property type="entry name" value="Cytidyl_kinase_type1"/>
    <property type="match status" value="1"/>
</dbReference>